<dbReference type="EMBL" id="JBJHZX010000115">
    <property type="protein sequence ID" value="MFL0198862.1"/>
    <property type="molecule type" value="Genomic_DNA"/>
</dbReference>
<accession>A0ABW8SS10</accession>
<dbReference type="RefSeq" id="WP_406794974.1">
    <property type="nucleotide sequence ID" value="NZ_JBJHZX010000115.1"/>
</dbReference>
<protein>
    <submittedName>
        <fullName evidence="1">Uncharacterized protein</fullName>
    </submittedName>
</protein>
<keyword evidence="2" id="KW-1185">Reference proteome</keyword>
<name>A0ABW8SS10_9CLOT</name>
<reference evidence="1 2" key="1">
    <citation type="submission" date="2024-11" db="EMBL/GenBank/DDBJ databases">
        <authorList>
            <person name="Heng Y.C."/>
            <person name="Lim A.C.H."/>
            <person name="Lee J.K.Y."/>
            <person name="Kittelmann S."/>
        </authorList>
    </citation>
    <scope>NUCLEOTIDE SEQUENCE [LARGE SCALE GENOMIC DNA]</scope>
    <source>
        <strain evidence="1 2">WILCCON 0269</strain>
    </source>
</reference>
<evidence type="ECO:0000313" key="1">
    <source>
        <dbReference type="EMBL" id="MFL0198862.1"/>
    </source>
</evidence>
<organism evidence="1 2">
    <name type="scientific">Candidatus Clostridium eludens</name>
    <dbReference type="NCBI Taxonomy" id="3381663"/>
    <lineage>
        <taxon>Bacteria</taxon>
        <taxon>Bacillati</taxon>
        <taxon>Bacillota</taxon>
        <taxon>Clostridia</taxon>
        <taxon>Eubacteriales</taxon>
        <taxon>Clostridiaceae</taxon>
        <taxon>Clostridium</taxon>
    </lineage>
</organism>
<dbReference type="Proteomes" id="UP001623660">
    <property type="component" value="Unassembled WGS sequence"/>
</dbReference>
<evidence type="ECO:0000313" key="2">
    <source>
        <dbReference type="Proteomes" id="UP001623660"/>
    </source>
</evidence>
<gene>
    <name evidence="1" type="ORF">ACJDU8_25420</name>
</gene>
<sequence>MKNFKYLINDISSQIFYAKKVTSGFKEPLEKAKGSWEQLKDIPGLLSNDLKYIGDNLLTITFKDYAIISKYIDEFTYLIKTLKPEDTLKIRAIEEMRVKIVRLSSEYTIIVKTILAMAKELNLACRKELERRSKGQKNN</sequence>
<proteinExistence type="predicted"/>
<comment type="caution">
    <text evidence="1">The sequence shown here is derived from an EMBL/GenBank/DDBJ whole genome shotgun (WGS) entry which is preliminary data.</text>
</comment>